<proteinExistence type="predicted"/>
<sequence length="371" mass="41756">MIILKTASEIMEDLKINAKEQFGEDFNTSENSDWYRKEYPHALQLSLLYQKLADFQDNLDLSKANDYWFWRIASNYLFFRKMPTKSLAIVTTTDSQIGASALKGEIKLRKKGTDVIYSNNSNIIIDKLPFSFEIESETSGAITNAEIGEISEVVSAPANWGTFINTESAEGGQDLETLEEGRKRFFNNNNNSEVWNVDGITAALLNLRGVKSANVTQNSTDEVVNGVPRRSIHCVVDGGIEKEISNVIFIKSLPATYSHGSVLKNVESVNGQLIDIRFDRPSEIKIDCKVEVYGESSTEDIKNYIKEYINSIGVGKIVSRSSAQLYVQNKISNFNKYENVDILFKKEGTEIWSSYIVLKNNEKPIYADLGE</sequence>
<organism evidence="1 2">
    <name type="scientific">Fusobacterium mortiferum</name>
    <dbReference type="NCBI Taxonomy" id="850"/>
    <lineage>
        <taxon>Bacteria</taxon>
        <taxon>Fusobacteriati</taxon>
        <taxon>Fusobacteriota</taxon>
        <taxon>Fusobacteriia</taxon>
        <taxon>Fusobacteriales</taxon>
        <taxon>Fusobacteriaceae</taxon>
        <taxon>Fusobacterium</taxon>
    </lineage>
</organism>
<name>A0ABS2G4T2_FUSMR</name>
<dbReference type="EMBL" id="JACJLT010000095">
    <property type="protein sequence ID" value="MBM6875763.1"/>
    <property type="molecule type" value="Genomic_DNA"/>
</dbReference>
<evidence type="ECO:0000313" key="2">
    <source>
        <dbReference type="Proteomes" id="UP000728968"/>
    </source>
</evidence>
<dbReference type="Proteomes" id="UP000728968">
    <property type="component" value="Unassembled WGS sequence"/>
</dbReference>
<protein>
    <submittedName>
        <fullName evidence="1">Baseplate J/gp47 family protein</fullName>
    </submittedName>
</protein>
<accession>A0ABS2G4T2</accession>
<dbReference type="RefSeq" id="WP_204716491.1">
    <property type="nucleotide sequence ID" value="NZ_JACJLT010000095.1"/>
</dbReference>
<keyword evidence="2" id="KW-1185">Reference proteome</keyword>
<comment type="caution">
    <text evidence="1">The sequence shown here is derived from an EMBL/GenBank/DDBJ whole genome shotgun (WGS) entry which is preliminary data.</text>
</comment>
<reference evidence="1 2" key="1">
    <citation type="journal article" date="2021" name="Sci. Rep.">
        <title>The distribution of antibiotic resistance genes in chicken gut microbiota commensals.</title>
        <authorList>
            <person name="Juricova H."/>
            <person name="Matiasovicova J."/>
            <person name="Kubasova T."/>
            <person name="Cejkova D."/>
            <person name="Rychlik I."/>
        </authorList>
    </citation>
    <scope>NUCLEOTIDE SEQUENCE [LARGE SCALE GENOMIC DNA]</scope>
    <source>
        <strain evidence="1 2">An425</strain>
    </source>
</reference>
<evidence type="ECO:0000313" key="1">
    <source>
        <dbReference type="EMBL" id="MBM6875763.1"/>
    </source>
</evidence>
<gene>
    <name evidence="1" type="ORF">H6A04_08895</name>
</gene>